<accession>A0A0F6AC04</accession>
<feature type="signal peptide" evidence="1">
    <location>
        <begin position="1"/>
        <end position="24"/>
    </location>
</feature>
<proteinExistence type="predicted"/>
<dbReference type="AlphaFoldDB" id="A0A0F6AC04"/>
<evidence type="ECO:0008006" key="4">
    <source>
        <dbReference type="Google" id="ProtNLM"/>
    </source>
</evidence>
<reference evidence="2 3" key="1">
    <citation type="journal article" date="2015" name="BMC Genomics">
        <title>Genome mining reveals unlocked bioactive potential of marine Gram-negative bacteria.</title>
        <authorList>
            <person name="Machado H."/>
            <person name="Sonnenschein E.C."/>
            <person name="Melchiorsen J."/>
            <person name="Gram L."/>
        </authorList>
    </citation>
    <scope>NUCLEOTIDE SEQUENCE [LARGE SCALE GENOMIC DNA]</scope>
    <source>
        <strain evidence="2 3">S4054</strain>
    </source>
</reference>
<evidence type="ECO:0000313" key="2">
    <source>
        <dbReference type="EMBL" id="KKE83346.1"/>
    </source>
</evidence>
<keyword evidence="1" id="KW-0732">Signal</keyword>
<dbReference type="RefSeq" id="WP_046356330.1">
    <property type="nucleotide sequence ID" value="NZ_AUXW01000148.1"/>
</dbReference>
<comment type="caution">
    <text evidence="2">The sequence shown here is derived from an EMBL/GenBank/DDBJ whole genome shotgun (WGS) entry which is preliminary data.</text>
</comment>
<dbReference type="EMBL" id="AUXW01000148">
    <property type="protein sequence ID" value="KKE83346.1"/>
    <property type="molecule type" value="Genomic_DNA"/>
</dbReference>
<evidence type="ECO:0000256" key="1">
    <source>
        <dbReference type="SAM" id="SignalP"/>
    </source>
</evidence>
<name>A0A0F6AC04_9GAMM</name>
<sequence length="129" mass="13945">MKLLNKALGATVFVLGMSANLASAAQVTITERNYGGGIIFEELDAVLDDSQGGIFSMTVSENHFTVSATDSNGRRFSCRMNGIVTYDKPNLLERVTNIASAFSAGDRVQIETQKGVLPQTCHVKKLLNF</sequence>
<gene>
    <name evidence="2" type="ORF">N479_14485</name>
</gene>
<evidence type="ECO:0000313" key="3">
    <source>
        <dbReference type="Proteomes" id="UP000033434"/>
    </source>
</evidence>
<feature type="chain" id="PRO_5002499599" description="DUF5666 domain-containing protein" evidence="1">
    <location>
        <begin position="25"/>
        <end position="129"/>
    </location>
</feature>
<dbReference type="Proteomes" id="UP000033434">
    <property type="component" value="Unassembled WGS sequence"/>
</dbReference>
<dbReference type="PATRIC" id="fig|1129367.4.peg.2728"/>
<organism evidence="2 3">
    <name type="scientific">Pseudoalteromonas luteoviolacea S4054</name>
    <dbReference type="NCBI Taxonomy" id="1129367"/>
    <lineage>
        <taxon>Bacteria</taxon>
        <taxon>Pseudomonadati</taxon>
        <taxon>Pseudomonadota</taxon>
        <taxon>Gammaproteobacteria</taxon>
        <taxon>Alteromonadales</taxon>
        <taxon>Pseudoalteromonadaceae</taxon>
        <taxon>Pseudoalteromonas</taxon>
    </lineage>
</organism>
<protein>
    <recommendedName>
        <fullName evidence="4">DUF5666 domain-containing protein</fullName>
    </recommendedName>
</protein>